<dbReference type="InterPro" id="IPR000535">
    <property type="entry name" value="MSP_dom"/>
</dbReference>
<dbReference type="OrthoDB" id="7861108at2759"/>
<protein>
    <recommendedName>
        <fullName evidence="2">MSP domain-containing protein</fullName>
    </recommendedName>
</protein>
<keyword evidence="1" id="KW-0472">Membrane</keyword>
<feature type="domain" description="MSP" evidence="2">
    <location>
        <begin position="6"/>
        <end position="129"/>
    </location>
</feature>
<dbReference type="PROSITE" id="PS50202">
    <property type="entry name" value="MSP"/>
    <property type="match status" value="1"/>
</dbReference>
<dbReference type="EMBL" id="LSRL02000020">
    <property type="protein sequence ID" value="TDG49751.1"/>
    <property type="molecule type" value="Genomic_DNA"/>
</dbReference>
<dbReference type="InterPro" id="IPR013783">
    <property type="entry name" value="Ig-like_fold"/>
</dbReference>
<evidence type="ECO:0000313" key="3">
    <source>
        <dbReference type="EMBL" id="TDG49751.1"/>
    </source>
</evidence>
<keyword evidence="4" id="KW-1185">Reference proteome</keyword>
<evidence type="ECO:0000256" key="1">
    <source>
        <dbReference type="SAM" id="Phobius"/>
    </source>
</evidence>
<dbReference type="InterPro" id="IPR008962">
    <property type="entry name" value="PapD-like_sf"/>
</dbReference>
<organism evidence="3 4">
    <name type="scientific">Drosophila navojoa</name>
    <name type="common">Fruit fly</name>
    <dbReference type="NCBI Taxonomy" id="7232"/>
    <lineage>
        <taxon>Eukaryota</taxon>
        <taxon>Metazoa</taxon>
        <taxon>Ecdysozoa</taxon>
        <taxon>Arthropoda</taxon>
        <taxon>Hexapoda</taxon>
        <taxon>Insecta</taxon>
        <taxon>Pterygota</taxon>
        <taxon>Neoptera</taxon>
        <taxon>Endopterygota</taxon>
        <taxon>Diptera</taxon>
        <taxon>Brachycera</taxon>
        <taxon>Muscomorpha</taxon>
        <taxon>Ephydroidea</taxon>
        <taxon>Drosophilidae</taxon>
        <taxon>Drosophila</taxon>
    </lineage>
</organism>
<dbReference type="SUPFAM" id="SSF49354">
    <property type="entry name" value="PapD-like"/>
    <property type="match status" value="1"/>
</dbReference>
<keyword evidence="1" id="KW-1133">Transmembrane helix</keyword>
<feature type="transmembrane region" description="Helical" evidence="1">
    <location>
        <begin position="171"/>
        <end position="188"/>
    </location>
</feature>
<name>A0A484BPV2_DRONA</name>
<accession>A0A484BPV2</accession>
<proteinExistence type="predicted"/>
<evidence type="ECO:0000259" key="2">
    <source>
        <dbReference type="PROSITE" id="PS50202"/>
    </source>
</evidence>
<dbReference type="Proteomes" id="UP000295192">
    <property type="component" value="Unassembled WGS sequence"/>
</dbReference>
<comment type="caution">
    <text evidence="3">The sequence shown here is derived from an EMBL/GenBank/DDBJ whole genome shotgun (WGS) entry which is preliminary data.</text>
</comment>
<dbReference type="AlphaFoldDB" id="A0A484BPV2"/>
<evidence type="ECO:0000313" key="4">
    <source>
        <dbReference type="Proteomes" id="UP000295192"/>
    </source>
</evidence>
<sequence length="202" mass="22986">MARNDVLIVSPLNVKFQSPFPHIQKRQLSLLNLGPQPVDFSIDIGNTMLFQVQPTCGRVSGFDTIELSIIMQPVESDQWGCSLAVKHRVRDASCSLQALGDWKDARVTLVAITLEDSVANEKELLSVFSEIDEKTKGLFEIMEKQYQPLCQKCSMKRFQQSSRKRSKLRHLWCPLLVALISLLSYYLWVLSGVQEYNTDAIH</sequence>
<dbReference type="Gene3D" id="2.60.40.10">
    <property type="entry name" value="Immunoglobulins"/>
    <property type="match status" value="1"/>
</dbReference>
<dbReference type="OMA" id="FPHIQKR"/>
<reference evidence="3 4" key="1">
    <citation type="journal article" date="2019" name="J. Hered.">
        <title>An Improved Genome Assembly for Drosophila navojoa, the Basal Species in the mojavensis Cluster.</title>
        <authorList>
            <person name="Vanderlinde T."/>
            <person name="Dupim E.G."/>
            <person name="Nazario-Yepiz N.O."/>
            <person name="Carvalho A.B."/>
        </authorList>
    </citation>
    <scope>NUCLEOTIDE SEQUENCE [LARGE SCALE GENOMIC DNA]</scope>
    <source>
        <strain evidence="3">Navoj_Jal97</strain>
        <tissue evidence="3">Whole organism</tissue>
    </source>
</reference>
<keyword evidence="1" id="KW-0812">Transmembrane</keyword>
<gene>
    <name evidence="3" type="ORF">AWZ03_003739</name>
</gene>